<evidence type="ECO:0000313" key="2">
    <source>
        <dbReference type="Proteomes" id="UP000198908"/>
    </source>
</evidence>
<gene>
    <name evidence="1" type="ORF">SAMN05421548_11928</name>
</gene>
<name>A0A1G6ULD0_9BURK</name>
<proteinExistence type="predicted"/>
<evidence type="ECO:0000313" key="1">
    <source>
        <dbReference type="EMBL" id="SDD41387.1"/>
    </source>
</evidence>
<dbReference type="EMBL" id="FMYQ01000019">
    <property type="protein sequence ID" value="SDD41387.1"/>
    <property type="molecule type" value="Genomic_DNA"/>
</dbReference>
<dbReference type="AlphaFoldDB" id="A0A1G6ULD0"/>
<protein>
    <submittedName>
        <fullName evidence="1">Uncharacterized protein</fullName>
    </submittedName>
</protein>
<sequence length="37" mass="4178">MEHVLVFPSRRPGIPYMGLCGIYLDRVLGRRSQAAMS</sequence>
<dbReference type="STRING" id="416944.SAMN05421548_11928"/>
<reference evidence="2" key="1">
    <citation type="submission" date="2016-09" db="EMBL/GenBank/DDBJ databases">
        <authorList>
            <person name="Varghese N."/>
            <person name="Submissions S."/>
        </authorList>
    </citation>
    <scope>NUCLEOTIDE SEQUENCE [LARGE SCALE GENOMIC DNA]</scope>
    <source>
        <strain evidence="2">TNe-862</strain>
    </source>
</reference>
<organism evidence="1 2">
    <name type="scientific">Paraburkholderia lycopersici</name>
    <dbReference type="NCBI Taxonomy" id="416944"/>
    <lineage>
        <taxon>Bacteria</taxon>
        <taxon>Pseudomonadati</taxon>
        <taxon>Pseudomonadota</taxon>
        <taxon>Betaproteobacteria</taxon>
        <taxon>Burkholderiales</taxon>
        <taxon>Burkholderiaceae</taxon>
        <taxon>Paraburkholderia</taxon>
    </lineage>
</organism>
<dbReference type="Proteomes" id="UP000198908">
    <property type="component" value="Unassembled WGS sequence"/>
</dbReference>
<keyword evidence="2" id="KW-1185">Reference proteome</keyword>
<accession>A0A1G6ULD0</accession>